<dbReference type="Proteomes" id="UP000289437">
    <property type="component" value="Unassembled WGS sequence"/>
</dbReference>
<evidence type="ECO:0000256" key="1">
    <source>
        <dbReference type="SAM" id="Phobius"/>
    </source>
</evidence>
<keyword evidence="1" id="KW-1133">Transmembrane helix</keyword>
<protein>
    <submittedName>
        <fullName evidence="2">Uncharacterized protein</fullName>
    </submittedName>
</protein>
<dbReference type="EMBL" id="RDSM01000001">
    <property type="protein sequence ID" value="RXH58928.1"/>
    <property type="molecule type" value="Genomic_DNA"/>
</dbReference>
<evidence type="ECO:0000313" key="2">
    <source>
        <dbReference type="EMBL" id="RXH58928.1"/>
    </source>
</evidence>
<proteinExistence type="predicted"/>
<sequence>MHAAPAKGDFKTRRKSYLVFGAMSSKRDKERPRYGATIAVALALVSLVVISEGNLRL</sequence>
<gene>
    <name evidence="2" type="ORF">GRAN_2238</name>
</gene>
<keyword evidence="1" id="KW-0472">Membrane</keyword>
<reference evidence="3" key="2">
    <citation type="submission" date="2019-02" db="EMBL/GenBank/DDBJ databases">
        <title>Granulicella sibirica sp. nov., a psychrotolerant acidobacterium isolated from an organic soil layer in forested tundra, West Siberia.</title>
        <authorList>
            <person name="Oshkin I.Y."/>
            <person name="Kulichevskaya I.S."/>
            <person name="Rijpstra W.I.C."/>
            <person name="Sinninghe Damste J.S."/>
            <person name="Rakitin A.L."/>
            <person name="Ravin N.V."/>
            <person name="Dedysh S.N."/>
        </authorList>
    </citation>
    <scope>NUCLEOTIDE SEQUENCE [LARGE SCALE GENOMIC DNA]</scope>
    <source>
        <strain evidence="3">AF10</strain>
    </source>
</reference>
<reference evidence="2 3" key="1">
    <citation type="submission" date="2018-11" db="EMBL/GenBank/DDBJ databases">
        <authorList>
            <person name="Mardanov A.V."/>
            <person name="Ravin N.V."/>
            <person name="Dedysh S.N."/>
        </authorList>
    </citation>
    <scope>NUCLEOTIDE SEQUENCE [LARGE SCALE GENOMIC DNA]</scope>
    <source>
        <strain evidence="2 3">AF10</strain>
    </source>
</reference>
<keyword evidence="1" id="KW-0812">Transmembrane</keyword>
<accession>A0A4Q0T9Y2</accession>
<feature type="transmembrane region" description="Helical" evidence="1">
    <location>
        <begin position="34"/>
        <end position="51"/>
    </location>
</feature>
<keyword evidence="3" id="KW-1185">Reference proteome</keyword>
<organism evidence="2 3">
    <name type="scientific">Granulicella sibirica</name>
    <dbReference type="NCBI Taxonomy" id="2479048"/>
    <lineage>
        <taxon>Bacteria</taxon>
        <taxon>Pseudomonadati</taxon>
        <taxon>Acidobacteriota</taxon>
        <taxon>Terriglobia</taxon>
        <taxon>Terriglobales</taxon>
        <taxon>Acidobacteriaceae</taxon>
        <taxon>Granulicella</taxon>
    </lineage>
</organism>
<name>A0A4Q0T9Y2_9BACT</name>
<comment type="caution">
    <text evidence="2">The sequence shown here is derived from an EMBL/GenBank/DDBJ whole genome shotgun (WGS) entry which is preliminary data.</text>
</comment>
<evidence type="ECO:0000313" key="3">
    <source>
        <dbReference type="Proteomes" id="UP000289437"/>
    </source>
</evidence>
<dbReference type="AlphaFoldDB" id="A0A4Q0T9Y2"/>